<dbReference type="Proteomes" id="UP000272474">
    <property type="component" value="Unassembled WGS sequence"/>
</dbReference>
<proteinExistence type="predicted"/>
<organism evidence="2 3">
    <name type="scientific">Streptomyces hoynatensis</name>
    <dbReference type="NCBI Taxonomy" id="1141874"/>
    <lineage>
        <taxon>Bacteria</taxon>
        <taxon>Bacillati</taxon>
        <taxon>Actinomycetota</taxon>
        <taxon>Actinomycetes</taxon>
        <taxon>Kitasatosporales</taxon>
        <taxon>Streptomycetaceae</taxon>
        <taxon>Streptomyces</taxon>
    </lineage>
</organism>
<dbReference type="EMBL" id="RBAL01000007">
    <property type="protein sequence ID" value="RKN41749.1"/>
    <property type="molecule type" value="Genomic_DNA"/>
</dbReference>
<protein>
    <submittedName>
        <fullName evidence="2">Uncharacterized protein</fullName>
    </submittedName>
</protein>
<keyword evidence="3" id="KW-1185">Reference proteome</keyword>
<gene>
    <name evidence="2" type="ORF">D7294_14880</name>
</gene>
<comment type="caution">
    <text evidence="2">The sequence shown here is derived from an EMBL/GenBank/DDBJ whole genome shotgun (WGS) entry which is preliminary data.</text>
</comment>
<reference evidence="2 3" key="1">
    <citation type="journal article" date="2014" name="Int. J. Syst. Evol. Microbiol.">
        <title>Streptomyces hoynatensis sp. nov., isolated from deep marine sediment.</title>
        <authorList>
            <person name="Veyisoglu A."/>
            <person name="Sahin N."/>
        </authorList>
    </citation>
    <scope>NUCLEOTIDE SEQUENCE [LARGE SCALE GENOMIC DNA]</scope>
    <source>
        <strain evidence="2 3">KCTC 29097</strain>
    </source>
</reference>
<evidence type="ECO:0000313" key="3">
    <source>
        <dbReference type="Proteomes" id="UP000272474"/>
    </source>
</evidence>
<sequence>MKWSSRIGGTPGTGLGAVGLLRTALAPATDGPPALRFPAPPGLWTSPNRSLLSLSPGEC</sequence>
<name>A0A3A9Z142_9ACTN</name>
<feature type="region of interest" description="Disordered" evidence="1">
    <location>
        <begin position="37"/>
        <end position="59"/>
    </location>
</feature>
<accession>A0A3A9Z142</accession>
<evidence type="ECO:0000256" key="1">
    <source>
        <dbReference type="SAM" id="MobiDB-lite"/>
    </source>
</evidence>
<dbReference type="AlphaFoldDB" id="A0A3A9Z142"/>
<evidence type="ECO:0000313" key="2">
    <source>
        <dbReference type="EMBL" id="RKN41749.1"/>
    </source>
</evidence>